<dbReference type="AlphaFoldDB" id="A0A2R6B4G8"/>
<name>A0A2R6B4G8_9ARCH</name>
<organism evidence="1 2">
    <name type="scientific">Candidatus Marsarchaeota G2 archaeon ECH_B_2</name>
    <dbReference type="NCBI Taxonomy" id="1978160"/>
    <lineage>
        <taxon>Archaea</taxon>
        <taxon>Candidatus Marsarchaeota</taxon>
        <taxon>Candidatus Marsarchaeota group 2</taxon>
    </lineage>
</organism>
<protein>
    <submittedName>
        <fullName evidence="1">Uncharacterized protein</fullName>
    </submittedName>
</protein>
<sequence length="147" mass="16303">MDVTVEPGSDNGVGLPRIHVYGDYRVTHRNTFFLVCLGILGVSPEVFLGEWESEPQRLARIVVHDRGACIDGFAVAPHYASITAIMECPRGSVGVQAEPPTLAFLTHLPIRVHSTLRLKVRISRSTTRYSFVEAGSERVEWYGRPSP</sequence>
<accession>A0A2R6B4G8</accession>
<evidence type="ECO:0000313" key="1">
    <source>
        <dbReference type="EMBL" id="PSN93540.1"/>
    </source>
</evidence>
<evidence type="ECO:0000313" key="2">
    <source>
        <dbReference type="Proteomes" id="UP000241284"/>
    </source>
</evidence>
<reference evidence="1 2" key="1">
    <citation type="submission" date="2017-04" db="EMBL/GenBank/DDBJ databases">
        <title>Novel microbial lineages endemic to geothermal iron-oxide mats fill important gaps in the evolutionary history of Archaea.</title>
        <authorList>
            <person name="Jay Z.J."/>
            <person name="Beam J.P."/>
            <person name="Dlakic M."/>
            <person name="Rusch D.B."/>
            <person name="Kozubal M.A."/>
            <person name="Inskeep W.P."/>
        </authorList>
    </citation>
    <scope>NUCLEOTIDE SEQUENCE [LARGE SCALE GENOMIC DNA]</scope>
    <source>
        <strain evidence="1">ECH_B_2</strain>
    </source>
</reference>
<proteinExistence type="predicted"/>
<gene>
    <name evidence="1" type="ORF">B9Q06_11785</name>
</gene>
<dbReference type="EMBL" id="NEXH01000046">
    <property type="protein sequence ID" value="PSN93540.1"/>
    <property type="molecule type" value="Genomic_DNA"/>
</dbReference>
<dbReference type="Proteomes" id="UP000241284">
    <property type="component" value="Unassembled WGS sequence"/>
</dbReference>
<comment type="caution">
    <text evidence="1">The sequence shown here is derived from an EMBL/GenBank/DDBJ whole genome shotgun (WGS) entry which is preliminary data.</text>
</comment>